<evidence type="ECO:0000256" key="1">
    <source>
        <dbReference type="ARBA" id="ARBA00004123"/>
    </source>
</evidence>
<dbReference type="PANTHER" id="PTHR44040">
    <property type="entry name" value="RETINOBLASTOMA-BINDING PROTEIN 5"/>
    <property type="match status" value="1"/>
</dbReference>
<dbReference type="InterPro" id="IPR015943">
    <property type="entry name" value="WD40/YVTN_repeat-like_dom_sf"/>
</dbReference>
<dbReference type="SMART" id="SM00320">
    <property type="entry name" value="WD40"/>
    <property type="match status" value="4"/>
</dbReference>
<protein>
    <submittedName>
        <fullName evidence="7">WD40 repeat-like protein</fullName>
    </submittedName>
</protein>
<name>A0A6G1KML2_9PLEO</name>
<gene>
    <name evidence="7" type="ORF">K504DRAFT_530589</name>
</gene>
<evidence type="ECO:0000313" key="8">
    <source>
        <dbReference type="Proteomes" id="UP000799428"/>
    </source>
</evidence>
<dbReference type="GO" id="GO:0048188">
    <property type="term" value="C:Set1C/COMPASS complex"/>
    <property type="evidence" value="ECO:0007669"/>
    <property type="project" value="InterPro"/>
</dbReference>
<keyword evidence="2 5" id="KW-0853">WD repeat</keyword>
<dbReference type="SUPFAM" id="SSF50978">
    <property type="entry name" value="WD40 repeat-like"/>
    <property type="match status" value="1"/>
</dbReference>
<keyword evidence="4" id="KW-0539">Nucleus</keyword>
<keyword evidence="3" id="KW-0677">Repeat</keyword>
<dbReference type="InterPro" id="IPR019775">
    <property type="entry name" value="WD40_repeat_CS"/>
</dbReference>
<dbReference type="OrthoDB" id="196858at2759"/>
<dbReference type="PROSITE" id="PS50082">
    <property type="entry name" value="WD_REPEATS_2"/>
    <property type="match status" value="2"/>
</dbReference>
<evidence type="ECO:0000256" key="5">
    <source>
        <dbReference type="PROSITE-ProRule" id="PRU00221"/>
    </source>
</evidence>
<feature type="repeat" description="WD" evidence="5">
    <location>
        <begin position="81"/>
        <end position="122"/>
    </location>
</feature>
<dbReference type="PROSITE" id="PS00678">
    <property type="entry name" value="WD_REPEATS_1"/>
    <property type="match status" value="1"/>
</dbReference>
<accession>A0A6G1KML2</accession>
<feature type="compositionally biased region" description="Polar residues" evidence="6">
    <location>
        <begin position="224"/>
        <end position="233"/>
    </location>
</feature>
<evidence type="ECO:0000256" key="2">
    <source>
        <dbReference type="ARBA" id="ARBA00022574"/>
    </source>
</evidence>
<dbReference type="EMBL" id="MU005765">
    <property type="protein sequence ID" value="KAF2713631.1"/>
    <property type="molecule type" value="Genomic_DNA"/>
</dbReference>
<sequence>MDIDAPGAREEMSFEVWMPQSEAAAVGGSRAVAPVLSPATSLNTRFHLGTFNLNLHPHRAMNLSLVDPFVLAQDCPDVITGRLHSGHSTSIRFSHRGDLLASGRHDGIIVIFDIETNGVARKLRGHTRQVQSLSWSTNDRYLLSAGQDWKCVLWDLKDGSRARTVRFEAAIFIAELHPKNHMMFVAALFEDQPVLVDMSSKIPVKHPIPSAPLRSQAERDNATEKQNAQDAKQTTTVTVFTPSGDNIIAGTNKGWLNIIDTASHELRHSTRITNNIIVFIRLTPSGRDIVINSSDRIVRTLHLPDFADPKLDFETLHLEVEHKFQDLVQKLSWNHVSFSPNGDYVTASTWMNHHIYVWERGQGSLVKILEGTKEELSAVEWHPFRPKLAAVGVDSGRVWLWSILQPQRWSALAPDFVEVEENVEYIEREDEFDIQPIEEIHKRRLDQEDEEVDVLTIESAKMATEFEAGDFRMPVLLDIEASDSEDEIVAIGAGQFRRKVDMNDEDGVSGDDRRPVNGTGSVNGAKRRRAG</sequence>
<dbReference type="PROSITE" id="PS50294">
    <property type="entry name" value="WD_REPEATS_REGION"/>
    <property type="match status" value="1"/>
</dbReference>
<keyword evidence="8" id="KW-1185">Reference proteome</keyword>
<dbReference type="InterPro" id="IPR037850">
    <property type="entry name" value="RBBP5/Swd1"/>
</dbReference>
<dbReference type="PANTHER" id="PTHR44040:SF1">
    <property type="entry name" value="RETINOBLASTOMA-BINDING PROTEIN 5"/>
    <property type="match status" value="1"/>
</dbReference>
<evidence type="ECO:0000256" key="6">
    <source>
        <dbReference type="SAM" id="MobiDB-lite"/>
    </source>
</evidence>
<organism evidence="7 8">
    <name type="scientific">Pleomassaria siparia CBS 279.74</name>
    <dbReference type="NCBI Taxonomy" id="1314801"/>
    <lineage>
        <taxon>Eukaryota</taxon>
        <taxon>Fungi</taxon>
        <taxon>Dikarya</taxon>
        <taxon>Ascomycota</taxon>
        <taxon>Pezizomycotina</taxon>
        <taxon>Dothideomycetes</taxon>
        <taxon>Pleosporomycetidae</taxon>
        <taxon>Pleosporales</taxon>
        <taxon>Pleomassariaceae</taxon>
        <taxon>Pleomassaria</taxon>
    </lineage>
</organism>
<feature type="region of interest" description="Disordered" evidence="6">
    <location>
        <begin position="206"/>
        <end position="233"/>
    </location>
</feature>
<evidence type="ECO:0000256" key="4">
    <source>
        <dbReference type="ARBA" id="ARBA00023242"/>
    </source>
</evidence>
<dbReference type="InterPro" id="IPR036322">
    <property type="entry name" value="WD40_repeat_dom_sf"/>
</dbReference>
<feature type="region of interest" description="Disordered" evidence="6">
    <location>
        <begin position="500"/>
        <end position="531"/>
    </location>
</feature>
<dbReference type="AlphaFoldDB" id="A0A6G1KML2"/>
<evidence type="ECO:0000313" key="7">
    <source>
        <dbReference type="EMBL" id="KAF2713631.1"/>
    </source>
</evidence>
<evidence type="ECO:0000256" key="3">
    <source>
        <dbReference type="ARBA" id="ARBA00022737"/>
    </source>
</evidence>
<dbReference type="Proteomes" id="UP000799428">
    <property type="component" value="Unassembled WGS sequence"/>
</dbReference>
<proteinExistence type="predicted"/>
<comment type="subcellular location">
    <subcellularLocation>
        <location evidence="1">Nucleus</location>
    </subcellularLocation>
</comment>
<dbReference type="Pfam" id="PF00400">
    <property type="entry name" value="WD40"/>
    <property type="match status" value="2"/>
</dbReference>
<dbReference type="InterPro" id="IPR001680">
    <property type="entry name" value="WD40_rpt"/>
</dbReference>
<reference evidence="7" key="1">
    <citation type="journal article" date="2020" name="Stud. Mycol.">
        <title>101 Dothideomycetes genomes: a test case for predicting lifestyles and emergence of pathogens.</title>
        <authorList>
            <person name="Haridas S."/>
            <person name="Albert R."/>
            <person name="Binder M."/>
            <person name="Bloem J."/>
            <person name="Labutti K."/>
            <person name="Salamov A."/>
            <person name="Andreopoulos B."/>
            <person name="Baker S."/>
            <person name="Barry K."/>
            <person name="Bills G."/>
            <person name="Bluhm B."/>
            <person name="Cannon C."/>
            <person name="Castanera R."/>
            <person name="Culley D."/>
            <person name="Daum C."/>
            <person name="Ezra D."/>
            <person name="Gonzalez J."/>
            <person name="Henrissat B."/>
            <person name="Kuo A."/>
            <person name="Liang C."/>
            <person name="Lipzen A."/>
            <person name="Lutzoni F."/>
            <person name="Magnuson J."/>
            <person name="Mondo S."/>
            <person name="Nolan M."/>
            <person name="Ohm R."/>
            <person name="Pangilinan J."/>
            <person name="Park H.-J."/>
            <person name="Ramirez L."/>
            <person name="Alfaro M."/>
            <person name="Sun H."/>
            <person name="Tritt A."/>
            <person name="Yoshinaga Y."/>
            <person name="Zwiers L.-H."/>
            <person name="Turgeon B."/>
            <person name="Goodwin S."/>
            <person name="Spatafora J."/>
            <person name="Crous P."/>
            <person name="Grigoriev I."/>
        </authorList>
    </citation>
    <scope>NUCLEOTIDE SEQUENCE</scope>
    <source>
        <strain evidence="7">CBS 279.74</strain>
    </source>
</reference>
<dbReference type="Gene3D" id="2.130.10.10">
    <property type="entry name" value="YVTN repeat-like/Quinoprotein amine dehydrogenase"/>
    <property type="match status" value="2"/>
</dbReference>
<feature type="repeat" description="WD" evidence="5">
    <location>
        <begin position="123"/>
        <end position="164"/>
    </location>
</feature>